<evidence type="ECO:0000256" key="1">
    <source>
        <dbReference type="ARBA" id="ARBA00022694"/>
    </source>
</evidence>
<keyword evidence="2" id="KW-0436">Ligase</keyword>
<dbReference type="SUPFAM" id="SSF52374">
    <property type="entry name" value="Nucleotidylyl transferase"/>
    <property type="match status" value="1"/>
</dbReference>
<reference evidence="4 5" key="1">
    <citation type="submission" date="2016-10" db="EMBL/GenBank/DDBJ databases">
        <authorList>
            <person name="de Groot N.N."/>
        </authorList>
    </citation>
    <scope>NUCLEOTIDE SEQUENCE [LARGE SCALE GENOMIC DNA]</scope>
    <source>
        <strain evidence="4 5">NLAE-zl-G419</strain>
    </source>
</reference>
<protein>
    <recommendedName>
        <fullName evidence="2">tRNA(Met) cytidine acetate ligase</fullName>
        <ecNumber evidence="2">6.3.4.-</ecNumber>
    </recommendedName>
</protein>
<dbReference type="PANTHER" id="PTHR37825:SF1">
    <property type="entry name" value="TRNA(MET) CYTIDINE ACETATE LIGASE"/>
    <property type="match status" value="1"/>
</dbReference>
<dbReference type="GO" id="GO:0006400">
    <property type="term" value="P:tRNA modification"/>
    <property type="evidence" value="ECO:0007669"/>
    <property type="project" value="UniProtKB-UniRule"/>
</dbReference>
<dbReference type="AlphaFoldDB" id="A0A1I2JBT3"/>
<keyword evidence="2" id="KW-0694">RNA-binding</keyword>
<keyword evidence="2" id="KW-0547">Nucleotide-binding</keyword>
<keyword evidence="5" id="KW-1185">Reference proteome</keyword>
<dbReference type="InterPro" id="IPR014729">
    <property type="entry name" value="Rossmann-like_a/b/a_fold"/>
</dbReference>
<keyword evidence="2" id="KW-0067">ATP-binding</keyword>
<dbReference type="NCBIfam" id="NF010191">
    <property type="entry name" value="PRK13670.1"/>
    <property type="match status" value="1"/>
</dbReference>
<dbReference type="EC" id="6.3.4.-" evidence="2"/>
<accession>A0A1I2JBT3</accession>
<dbReference type="GO" id="GO:0016879">
    <property type="term" value="F:ligase activity, forming carbon-nitrogen bonds"/>
    <property type="evidence" value="ECO:0007669"/>
    <property type="project" value="UniProtKB-UniRule"/>
</dbReference>
<dbReference type="EMBL" id="FOOE01000001">
    <property type="protein sequence ID" value="SFF51293.1"/>
    <property type="molecule type" value="Genomic_DNA"/>
</dbReference>
<comment type="catalytic activity">
    <reaction evidence="2">
        <text>cytidine(34) in elongator tRNA(Met) + acetate + ATP = N(4)-acetylcytidine(34) in elongator tRNA(Met) + AMP + diphosphate</text>
        <dbReference type="Rhea" id="RHEA:58144"/>
        <dbReference type="Rhea" id="RHEA-COMP:10693"/>
        <dbReference type="Rhea" id="RHEA-COMP:10694"/>
        <dbReference type="ChEBI" id="CHEBI:30089"/>
        <dbReference type="ChEBI" id="CHEBI:30616"/>
        <dbReference type="ChEBI" id="CHEBI:33019"/>
        <dbReference type="ChEBI" id="CHEBI:74900"/>
        <dbReference type="ChEBI" id="CHEBI:82748"/>
        <dbReference type="ChEBI" id="CHEBI:456215"/>
    </reaction>
</comment>
<keyword evidence="2" id="KW-0963">Cytoplasm</keyword>
<dbReference type="OrthoDB" id="9769796at2"/>
<sequence length="406" mass="46262">MKICGIICEYNPFHKGHEYHVLKTKKDTNCDVVIGIMSGNFAQRGIPTIIDKWERTKMALSSGVDLIIELPAIFALSSAEIFAKGSIELLDKLNVVDYVSFGSECGDLNIINVIAEALAYEPFEFKIYLKKYLDTGLPFPRARALALSDYFKEKNISYDDFDKILNSPNNLLAIEYCKTLLKINSSITPFTIKRQGNGYNDIELKNAFASASAIREHLKSSNTNIKFLETYMTEKSIDLMQNLIAKEYKFIFPEAIFPFLKYKILTSENNIYKIPEASEGLDRKILKEISNSVSLKELIEKVKSKRYTYTRISRILCQYFVGFEEYDIYSLRKSTPEYARILGFNSKGAAILKEIKKSSSIKLITKVPKECSDMLSLDLKATRSYSVLNPFIDPYADFKTSPIITK</sequence>
<organism evidence="4 5">
    <name type="scientific">Clostridium cadaveris</name>
    <dbReference type="NCBI Taxonomy" id="1529"/>
    <lineage>
        <taxon>Bacteria</taxon>
        <taxon>Bacillati</taxon>
        <taxon>Bacillota</taxon>
        <taxon>Clostridia</taxon>
        <taxon>Eubacteriales</taxon>
        <taxon>Clostridiaceae</taxon>
        <taxon>Clostridium</taxon>
    </lineage>
</organism>
<dbReference type="Proteomes" id="UP000246114">
    <property type="component" value="Unassembled WGS sequence"/>
</dbReference>
<dbReference type="Gene3D" id="3.40.50.620">
    <property type="entry name" value="HUPs"/>
    <property type="match status" value="1"/>
</dbReference>
<dbReference type="EMBL" id="QAMZ01000036">
    <property type="protein sequence ID" value="PWL53498.1"/>
    <property type="molecule type" value="Genomic_DNA"/>
</dbReference>
<comment type="similarity">
    <text evidence="2">Belongs to the TmcAL family.</text>
</comment>
<dbReference type="Pfam" id="PF05636">
    <property type="entry name" value="HIGH_NTase1"/>
    <property type="match status" value="1"/>
</dbReference>
<dbReference type="GO" id="GO:0000049">
    <property type="term" value="F:tRNA binding"/>
    <property type="evidence" value="ECO:0007669"/>
    <property type="project" value="UniProtKB-KW"/>
</dbReference>
<evidence type="ECO:0000313" key="6">
    <source>
        <dbReference type="Proteomes" id="UP000246114"/>
    </source>
</evidence>
<dbReference type="GeneID" id="90544623"/>
<dbReference type="HAMAP" id="MF_01539">
    <property type="entry name" value="TmcAL"/>
    <property type="match status" value="1"/>
</dbReference>
<reference evidence="3 6" key="2">
    <citation type="submission" date="2018-03" db="EMBL/GenBank/DDBJ databases">
        <title>The uncultured portion of the human microbiome is neutrally assembled.</title>
        <authorList>
            <person name="Jeraldo P."/>
            <person name="Boardman L."/>
            <person name="White B.A."/>
            <person name="Nelson H."/>
            <person name="Goldenfeld N."/>
            <person name="Chia N."/>
        </authorList>
    </citation>
    <scope>NUCLEOTIDE SEQUENCE [LARGE SCALE GENOMIC DNA]</scope>
    <source>
        <strain evidence="3">CIM:MAG 903</strain>
    </source>
</reference>
<dbReference type="PANTHER" id="PTHR37825">
    <property type="entry name" value="TRNA(MET) CYTIDINE ACETATE LIGASE"/>
    <property type="match status" value="1"/>
</dbReference>
<comment type="caution">
    <text evidence="2">Lacks conserved residue(s) required for the propagation of feature annotation.</text>
</comment>
<keyword evidence="1 2" id="KW-0819">tRNA processing</keyword>
<feature type="binding site" evidence="2">
    <location>
        <position position="169"/>
    </location>
    <ligand>
        <name>ATP</name>
        <dbReference type="ChEBI" id="CHEBI:30616"/>
    </ligand>
</feature>
<evidence type="ECO:0000256" key="2">
    <source>
        <dbReference type="HAMAP-Rule" id="MF_01539"/>
    </source>
</evidence>
<proteinExistence type="inferred from homology"/>
<keyword evidence="2" id="KW-0820">tRNA-binding</keyword>
<dbReference type="eggNOG" id="COG1323">
    <property type="taxonomic scope" value="Bacteria"/>
</dbReference>
<evidence type="ECO:0000313" key="4">
    <source>
        <dbReference type="EMBL" id="SFF51293.1"/>
    </source>
</evidence>
<comment type="function">
    <text evidence="2">Catalyzes the formation of N(4)-acetylcytidine (ac(4)C) at the wobble position of elongator tRNA(Met), using acetate and ATP as substrates. First activates an acetate ion to form acetyladenylate (Ac-AMP) and then transfers the acetyl group to tRNA to form ac(4)C34.</text>
</comment>
<dbReference type="Proteomes" id="UP000182135">
    <property type="component" value="Unassembled WGS sequence"/>
</dbReference>
<comment type="subcellular location">
    <subcellularLocation>
        <location evidence="2">Cytoplasm</location>
    </subcellularLocation>
</comment>
<gene>
    <name evidence="2" type="primary">tmcAL</name>
    <name evidence="3" type="ORF">DBY38_07140</name>
    <name evidence="4" type="ORF">SAMN04487885_101269</name>
</gene>
<dbReference type="STRING" id="1529.SAMN04487885_101269"/>
<dbReference type="RefSeq" id="WP_074844162.1">
    <property type="nucleotide sequence ID" value="NZ_BAAACD010000019.1"/>
</dbReference>
<dbReference type="GO" id="GO:0005737">
    <property type="term" value="C:cytoplasm"/>
    <property type="evidence" value="ECO:0007669"/>
    <property type="project" value="UniProtKB-SubCell"/>
</dbReference>
<dbReference type="GO" id="GO:0016740">
    <property type="term" value="F:transferase activity"/>
    <property type="evidence" value="ECO:0007669"/>
    <property type="project" value="UniProtKB-KW"/>
</dbReference>
<dbReference type="GO" id="GO:0005524">
    <property type="term" value="F:ATP binding"/>
    <property type="evidence" value="ECO:0007669"/>
    <property type="project" value="UniProtKB-KW"/>
</dbReference>
<feature type="binding site" evidence="2">
    <location>
        <begin position="7"/>
        <end position="20"/>
    </location>
    <ligand>
        <name>ATP</name>
        <dbReference type="ChEBI" id="CHEBI:30616"/>
    </ligand>
</feature>
<evidence type="ECO:0000313" key="5">
    <source>
        <dbReference type="Proteomes" id="UP000182135"/>
    </source>
</evidence>
<feature type="binding site" evidence="2">
    <location>
        <position position="194"/>
    </location>
    <ligand>
        <name>ATP</name>
        <dbReference type="ChEBI" id="CHEBI:30616"/>
    </ligand>
</feature>
<dbReference type="InterPro" id="IPR008513">
    <property type="entry name" value="tRNA(Met)_cyd_acetate_ligase"/>
</dbReference>
<evidence type="ECO:0000313" key="3">
    <source>
        <dbReference type="EMBL" id="PWL53498.1"/>
    </source>
</evidence>
<name>A0A1I2JBT3_9CLOT</name>
<keyword evidence="4" id="KW-0808">Transferase</keyword>
<feature type="binding site" evidence="2">
    <location>
        <position position="102"/>
    </location>
    <ligand>
        <name>ATP</name>
        <dbReference type="ChEBI" id="CHEBI:30616"/>
    </ligand>
</feature>